<accession>A0AAE0NPH6</accession>
<dbReference type="EMBL" id="JAULSW010000004">
    <property type="protein sequence ID" value="KAK3385110.1"/>
    <property type="molecule type" value="Genomic_DNA"/>
</dbReference>
<dbReference type="AlphaFoldDB" id="A0AAE0NPH6"/>
<organism evidence="3 4">
    <name type="scientific">Podospora didyma</name>
    <dbReference type="NCBI Taxonomy" id="330526"/>
    <lineage>
        <taxon>Eukaryota</taxon>
        <taxon>Fungi</taxon>
        <taxon>Dikarya</taxon>
        <taxon>Ascomycota</taxon>
        <taxon>Pezizomycotina</taxon>
        <taxon>Sordariomycetes</taxon>
        <taxon>Sordariomycetidae</taxon>
        <taxon>Sordariales</taxon>
        <taxon>Podosporaceae</taxon>
        <taxon>Podospora</taxon>
    </lineage>
</organism>
<keyword evidence="4" id="KW-1185">Reference proteome</keyword>
<keyword evidence="2" id="KW-1133">Transmembrane helix</keyword>
<reference evidence="3" key="1">
    <citation type="journal article" date="2023" name="Mol. Phylogenet. Evol.">
        <title>Genome-scale phylogeny and comparative genomics of the fungal order Sordariales.</title>
        <authorList>
            <person name="Hensen N."/>
            <person name="Bonometti L."/>
            <person name="Westerberg I."/>
            <person name="Brannstrom I.O."/>
            <person name="Guillou S."/>
            <person name="Cros-Aarteil S."/>
            <person name="Calhoun S."/>
            <person name="Haridas S."/>
            <person name="Kuo A."/>
            <person name="Mondo S."/>
            <person name="Pangilinan J."/>
            <person name="Riley R."/>
            <person name="LaButti K."/>
            <person name="Andreopoulos B."/>
            <person name="Lipzen A."/>
            <person name="Chen C."/>
            <person name="Yan M."/>
            <person name="Daum C."/>
            <person name="Ng V."/>
            <person name="Clum A."/>
            <person name="Steindorff A."/>
            <person name="Ohm R.A."/>
            <person name="Martin F."/>
            <person name="Silar P."/>
            <person name="Natvig D.O."/>
            <person name="Lalanne C."/>
            <person name="Gautier V."/>
            <person name="Ament-Velasquez S.L."/>
            <person name="Kruys A."/>
            <person name="Hutchinson M.I."/>
            <person name="Powell A.J."/>
            <person name="Barry K."/>
            <person name="Miller A.N."/>
            <person name="Grigoriev I.V."/>
            <person name="Debuchy R."/>
            <person name="Gladieux P."/>
            <person name="Hiltunen Thoren M."/>
            <person name="Johannesson H."/>
        </authorList>
    </citation>
    <scope>NUCLEOTIDE SEQUENCE</scope>
    <source>
        <strain evidence="3">CBS 232.78</strain>
    </source>
</reference>
<comment type="caution">
    <text evidence="3">The sequence shown here is derived from an EMBL/GenBank/DDBJ whole genome shotgun (WGS) entry which is preliminary data.</text>
</comment>
<reference evidence="3" key="2">
    <citation type="submission" date="2023-06" db="EMBL/GenBank/DDBJ databases">
        <authorList>
            <consortium name="Lawrence Berkeley National Laboratory"/>
            <person name="Haridas S."/>
            <person name="Hensen N."/>
            <person name="Bonometti L."/>
            <person name="Westerberg I."/>
            <person name="Brannstrom I.O."/>
            <person name="Guillou S."/>
            <person name="Cros-Aarteil S."/>
            <person name="Calhoun S."/>
            <person name="Kuo A."/>
            <person name="Mondo S."/>
            <person name="Pangilinan J."/>
            <person name="Riley R."/>
            <person name="LaButti K."/>
            <person name="Andreopoulos B."/>
            <person name="Lipzen A."/>
            <person name="Chen C."/>
            <person name="Yanf M."/>
            <person name="Daum C."/>
            <person name="Ng V."/>
            <person name="Clum A."/>
            <person name="Steindorff A."/>
            <person name="Ohm R."/>
            <person name="Martin F."/>
            <person name="Silar P."/>
            <person name="Natvig D."/>
            <person name="Lalanne C."/>
            <person name="Gautier V."/>
            <person name="Ament-velasquez S.L."/>
            <person name="Kruys A."/>
            <person name="Hutchinson M.I."/>
            <person name="Powell A.J."/>
            <person name="Barry K."/>
            <person name="Miller A.N."/>
            <person name="Grigoriev I.V."/>
            <person name="Debuchy R."/>
            <person name="Gladieux P."/>
            <person name="Thoren M.H."/>
            <person name="Johannesson H."/>
        </authorList>
    </citation>
    <scope>NUCLEOTIDE SEQUENCE</scope>
    <source>
        <strain evidence="3">CBS 232.78</strain>
    </source>
</reference>
<dbReference type="Proteomes" id="UP001285441">
    <property type="component" value="Unassembled WGS sequence"/>
</dbReference>
<name>A0AAE0NPH6_9PEZI</name>
<keyword evidence="2" id="KW-0472">Membrane</keyword>
<feature type="transmembrane region" description="Helical" evidence="2">
    <location>
        <begin position="63"/>
        <end position="83"/>
    </location>
</feature>
<evidence type="ECO:0000256" key="1">
    <source>
        <dbReference type="SAM" id="MobiDB-lite"/>
    </source>
</evidence>
<feature type="region of interest" description="Disordered" evidence="1">
    <location>
        <begin position="1"/>
        <end position="28"/>
    </location>
</feature>
<evidence type="ECO:0000313" key="4">
    <source>
        <dbReference type="Proteomes" id="UP001285441"/>
    </source>
</evidence>
<sequence>MAPQKRSKPSSKAAVKDHSSSLGPPKPFKLAPDSLKPFYETLSKKHVYLAHVDSREAAIKRKIFLVPVLMNTAVAVLFAWRMWFILPYYLRLLTSTLGYANETTLVAAELTWTELAYVVLGRMFTFVLDFCLGVFVWPWPIEFLIGPIFSPEDRGGGGSSPVAWRWAVGFRNREIYVRRSRSWDQAIGDVTAELDDGGRGLLWSNVRDATSPLLLQQKTGYLTMDANWDLDWAAMVHATALVDAKTLTLDEFRSLALLYNKTYGWLVLELTAGQSAKEEDRRRQVFAFRDALQAMGKEDLFYRWIEIIQFETSQPGGLSEEKQIEVAQKVRELFAASNVDFDGLWKESVGTDTIDGLS</sequence>
<evidence type="ECO:0000313" key="3">
    <source>
        <dbReference type="EMBL" id="KAK3385110.1"/>
    </source>
</evidence>
<gene>
    <name evidence="3" type="ORF">B0H63DRAFT_179400</name>
</gene>
<keyword evidence="2" id="KW-0812">Transmembrane</keyword>
<protein>
    <submittedName>
        <fullName evidence="3">Uncharacterized protein</fullName>
    </submittedName>
</protein>
<proteinExistence type="predicted"/>
<evidence type="ECO:0000256" key="2">
    <source>
        <dbReference type="SAM" id="Phobius"/>
    </source>
</evidence>